<protein>
    <submittedName>
        <fullName evidence="5">MarR family transcriptional regulator</fullName>
    </submittedName>
</protein>
<evidence type="ECO:0000256" key="3">
    <source>
        <dbReference type="ARBA" id="ARBA00023163"/>
    </source>
</evidence>
<sequence>MTVNTHVGFEIRVLSNLIYRRINQMSAQEGETLTANQDWVLHFLIQSQGRDIMQRDIEKEFSIRRSTASRTLQLMERNGYIRREPVSYDARMKKLVVTEKGAEARERMIDRLNRFEAELQSGISRDELNQLTRTIRKLEENIK</sequence>
<proteinExistence type="predicted"/>
<gene>
    <name evidence="5" type="ORF">K5I21_04055</name>
    <name evidence="6" type="ORF">PM006_09925</name>
</gene>
<dbReference type="EMBL" id="JAQLGM010000020">
    <property type="protein sequence ID" value="MDB2000518.1"/>
    <property type="molecule type" value="Genomic_DNA"/>
</dbReference>
<dbReference type="Proteomes" id="UP001203136">
    <property type="component" value="Unassembled WGS sequence"/>
</dbReference>
<name>A0AAW6AV32_CLOSY</name>
<dbReference type="InterPro" id="IPR000835">
    <property type="entry name" value="HTH_MarR-typ"/>
</dbReference>
<dbReference type="PANTHER" id="PTHR42756">
    <property type="entry name" value="TRANSCRIPTIONAL REGULATOR, MARR"/>
    <property type="match status" value="1"/>
</dbReference>
<dbReference type="InterPro" id="IPR036388">
    <property type="entry name" value="WH-like_DNA-bd_sf"/>
</dbReference>
<dbReference type="Proteomes" id="UP001300871">
    <property type="component" value="Unassembled WGS sequence"/>
</dbReference>
<keyword evidence="2" id="KW-0238">DNA-binding</keyword>
<dbReference type="AlphaFoldDB" id="A0AAW6AV32"/>
<dbReference type="Pfam" id="PF12802">
    <property type="entry name" value="MarR_2"/>
    <property type="match status" value="1"/>
</dbReference>
<dbReference type="GeneID" id="57967135"/>
<evidence type="ECO:0000313" key="6">
    <source>
        <dbReference type="EMBL" id="MDB2000518.1"/>
    </source>
</evidence>
<evidence type="ECO:0000256" key="2">
    <source>
        <dbReference type="ARBA" id="ARBA00023125"/>
    </source>
</evidence>
<dbReference type="GO" id="GO:0003700">
    <property type="term" value="F:DNA-binding transcription factor activity"/>
    <property type="evidence" value="ECO:0007669"/>
    <property type="project" value="InterPro"/>
</dbReference>
<keyword evidence="3" id="KW-0804">Transcription</keyword>
<evidence type="ECO:0000313" key="5">
    <source>
        <dbReference type="EMBL" id="MCK0085064.1"/>
    </source>
</evidence>
<accession>A0AAW6AV32</accession>
<dbReference type="PANTHER" id="PTHR42756:SF1">
    <property type="entry name" value="TRANSCRIPTIONAL REPRESSOR OF EMRAB OPERON"/>
    <property type="match status" value="1"/>
</dbReference>
<dbReference type="PRINTS" id="PR00598">
    <property type="entry name" value="HTHMARR"/>
</dbReference>
<reference evidence="5" key="1">
    <citation type="journal article" date="2022" name="Cell Host Microbe">
        <title>Colonization of the live biotherapeutic product VE303 and modulation of the microbiota and metabolites in healthy volunteers.</title>
        <authorList>
            <person name="Dsouza M."/>
            <person name="Menon R."/>
            <person name="Crossette E."/>
            <person name="Bhattarai S.K."/>
            <person name="Schneider J."/>
            <person name="Kim Y.G."/>
            <person name="Reddy S."/>
            <person name="Caballero S."/>
            <person name="Felix C."/>
            <person name="Cornacchione L."/>
            <person name="Hendrickson J."/>
            <person name="Watson A.R."/>
            <person name="Minot S.S."/>
            <person name="Greenfield N."/>
            <person name="Schopf L."/>
            <person name="Szabady R."/>
            <person name="Patarroyo J."/>
            <person name="Smith W."/>
            <person name="Harrison P."/>
            <person name="Kuijper E.J."/>
            <person name="Kelly C.P."/>
            <person name="Olle B."/>
            <person name="Bobilev D."/>
            <person name="Silber J.L."/>
            <person name="Bucci V."/>
            <person name="Roberts B."/>
            <person name="Faith J."/>
            <person name="Norman J.M."/>
        </authorList>
    </citation>
    <scope>NUCLEOTIDE SEQUENCE</scope>
    <source>
        <strain evidence="5">VE303-04</strain>
    </source>
</reference>
<evidence type="ECO:0000259" key="4">
    <source>
        <dbReference type="PROSITE" id="PS50995"/>
    </source>
</evidence>
<keyword evidence="1" id="KW-0805">Transcription regulation</keyword>
<reference evidence="6" key="2">
    <citation type="submission" date="2023-01" db="EMBL/GenBank/DDBJ databases">
        <title>Human gut microbiome strain richness.</title>
        <authorList>
            <person name="Chen-Liaw A."/>
        </authorList>
    </citation>
    <scope>NUCLEOTIDE SEQUENCE</scope>
    <source>
        <strain evidence="6">B1_m1001713B170214d0_201011</strain>
    </source>
</reference>
<dbReference type="PROSITE" id="PS50995">
    <property type="entry name" value="HTH_MARR_2"/>
    <property type="match status" value="1"/>
</dbReference>
<organism evidence="5 7">
    <name type="scientific">Clostridium symbiosum</name>
    <name type="common">Bacteroides symbiosus</name>
    <dbReference type="NCBI Taxonomy" id="1512"/>
    <lineage>
        <taxon>Bacteria</taxon>
        <taxon>Bacillati</taxon>
        <taxon>Bacillota</taxon>
        <taxon>Clostridia</taxon>
        <taxon>Lachnospirales</taxon>
        <taxon>Lachnospiraceae</taxon>
        <taxon>Otoolea</taxon>
    </lineage>
</organism>
<feature type="domain" description="HTH marR-type" evidence="4">
    <location>
        <begin position="1"/>
        <end position="140"/>
    </location>
</feature>
<dbReference type="EMBL" id="JAINVB010000001">
    <property type="protein sequence ID" value="MCK0085064.1"/>
    <property type="molecule type" value="Genomic_DNA"/>
</dbReference>
<dbReference type="SUPFAM" id="SSF46785">
    <property type="entry name" value="Winged helix' DNA-binding domain"/>
    <property type="match status" value="1"/>
</dbReference>
<comment type="caution">
    <text evidence="5">The sequence shown here is derived from an EMBL/GenBank/DDBJ whole genome shotgun (WGS) entry which is preliminary data.</text>
</comment>
<dbReference type="SMART" id="SM00347">
    <property type="entry name" value="HTH_MARR"/>
    <property type="match status" value="1"/>
</dbReference>
<evidence type="ECO:0000256" key="1">
    <source>
        <dbReference type="ARBA" id="ARBA00023015"/>
    </source>
</evidence>
<evidence type="ECO:0000313" key="7">
    <source>
        <dbReference type="Proteomes" id="UP001203136"/>
    </source>
</evidence>
<dbReference type="Gene3D" id="1.10.10.10">
    <property type="entry name" value="Winged helix-like DNA-binding domain superfamily/Winged helix DNA-binding domain"/>
    <property type="match status" value="1"/>
</dbReference>
<dbReference type="RefSeq" id="WP_003500033.1">
    <property type="nucleotide sequence ID" value="NZ_BAABZD010000001.1"/>
</dbReference>
<dbReference type="InterPro" id="IPR036390">
    <property type="entry name" value="WH_DNA-bd_sf"/>
</dbReference>
<dbReference type="GO" id="GO:0003677">
    <property type="term" value="F:DNA binding"/>
    <property type="evidence" value="ECO:0007669"/>
    <property type="project" value="UniProtKB-KW"/>
</dbReference>